<dbReference type="KEGG" id="ppr:PBPRA3500"/>
<dbReference type="STRING" id="298386.PBPRA3500"/>
<organism evidence="1 2">
    <name type="scientific">Photobacterium profundum (strain SS9)</name>
    <dbReference type="NCBI Taxonomy" id="298386"/>
    <lineage>
        <taxon>Bacteria</taxon>
        <taxon>Pseudomonadati</taxon>
        <taxon>Pseudomonadota</taxon>
        <taxon>Gammaproteobacteria</taxon>
        <taxon>Vibrionales</taxon>
        <taxon>Vibrionaceae</taxon>
        <taxon>Photobacterium</taxon>
    </lineage>
</organism>
<dbReference type="Proteomes" id="UP000000593">
    <property type="component" value="Chromosome 1"/>
</dbReference>
<dbReference type="HOGENOM" id="CLU_2480651_0_0_6"/>
<accession>Q6LLQ7</accession>
<dbReference type="AlphaFoldDB" id="Q6LLQ7"/>
<sequence length="87" mass="9729">MTAILIVISTSCFFFDVLIKPEADRLVFGYALDLTFSIMLVDIGYNVAIYDSYFAHEPKVLVRHEALLLVRKRLNILYACKGVGAAA</sequence>
<evidence type="ECO:0000313" key="1">
    <source>
        <dbReference type="EMBL" id="CAG21771.1"/>
    </source>
</evidence>
<protein>
    <submittedName>
        <fullName evidence="1">Uncharacterized protein</fullName>
    </submittedName>
</protein>
<dbReference type="EMBL" id="CR378674">
    <property type="protein sequence ID" value="CAG21771.1"/>
    <property type="molecule type" value="Genomic_DNA"/>
</dbReference>
<reference evidence="2" key="1">
    <citation type="journal article" date="2005" name="Science">
        <title>Life at depth: Photobacterium profundum genome sequence and expression analysis.</title>
        <authorList>
            <person name="Vezzi A."/>
            <person name="Campanaro S."/>
            <person name="D'Angelo M."/>
            <person name="Simonato F."/>
            <person name="Vitulo N."/>
            <person name="Lauro F.M."/>
            <person name="Cestaro A."/>
            <person name="Malacrida G."/>
            <person name="Simionati B."/>
            <person name="Cannata N."/>
            <person name="Romualdi C."/>
            <person name="Bartlett D.H."/>
            <person name="Valle G."/>
        </authorList>
    </citation>
    <scope>NUCLEOTIDE SEQUENCE [LARGE SCALE GENOMIC DNA]</scope>
    <source>
        <strain evidence="2">ATCC BAA-1253 / SS9</strain>
    </source>
</reference>
<name>Q6LLQ7_PHOPR</name>
<keyword evidence="2" id="KW-1185">Reference proteome</keyword>
<proteinExistence type="predicted"/>
<evidence type="ECO:0000313" key="2">
    <source>
        <dbReference type="Proteomes" id="UP000000593"/>
    </source>
</evidence>
<gene>
    <name evidence="1" type="ordered locus">PBPRA3500</name>
</gene>